<evidence type="ECO:0000256" key="2">
    <source>
        <dbReference type="SAM" id="Phobius"/>
    </source>
</evidence>
<reference evidence="3 4" key="1">
    <citation type="submission" date="2014-04" db="EMBL/GenBank/DDBJ databases">
        <authorList>
            <consortium name="DOE Joint Genome Institute"/>
            <person name="Kuo A."/>
            <person name="Zuccaro A."/>
            <person name="Kohler A."/>
            <person name="Nagy L.G."/>
            <person name="Floudas D."/>
            <person name="Copeland A."/>
            <person name="Barry K.W."/>
            <person name="Cichocki N."/>
            <person name="Veneault-Fourrey C."/>
            <person name="LaButti K."/>
            <person name="Lindquist E.A."/>
            <person name="Lipzen A."/>
            <person name="Lundell T."/>
            <person name="Morin E."/>
            <person name="Murat C."/>
            <person name="Sun H."/>
            <person name="Tunlid A."/>
            <person name="Henrissat B."/>
            <person name="Grigoriev I.V."/>
            <person name="Hibbett D.S."/>
            <person name="Martin F."/>
            <person name="Nordberg H.P."/>
            <person name="Cantor M.N."/>
            <person name="Hua S.X."/>
        </authorList>
    </citation>
    <scope>NUCLEOTIDE SEQUENCE [LARGE SCALE GENOMIC DNA]</scope>
    <source>
        <strain evidence="3 4">MAFF 305830</strain>
    </source>
</reference>
<evidence type="ECO:0000313" key="3">
    <source>
        <dbReference type="EMBL" id="KIM27636.1"/>
    </source>
</evidence>
<keyword evidence="4" id="KW-1185">Reference proteome</keyword>
<name>A0A0C3B884_SERVB</name>
<dbReference type="Proteomes" id="UP000054097">
    <property type="component" value="Unassembled WGS sequence"/>
</dbReference>
<organism evidence="3 4">
    <name type="scientific">Serendipita vermifera MAFF 305830</name>
    <dbReference type="NCBI Taxonomy" id="933852"/>
    <lineage>
        <taxon>Eukaryota</taxon>
        <taxon>Fungi</taxon>
        <taxon>Dikarya</taxon>
        <taxon>Basidiomycota</taxon>
        <taxon>Agaricomycotina</taxon>
        <taxon>Agaricomycetes</taxon>
        <taxon>Sebacinales</taxon>
        <taxon>Serendipitaceae</taxon>
        <taxon>Serendipita</taxon>
    </lineage>
</organism>
<dbReference type="AlphaFoldDB" id="A0A0C3B884"/>
<accession>A0A0C3B884</accession>
<evidence type="ECO:0000313" key="4">
    <source>
        <dbReference type="Proteomes" id="UP000054097"/>
    </source>
</evidence>
<evidence type="ECO:0000256" key="1">
    <source>
        <dbReference type="SAM" id="MobiDB-lite"/>
    </source>
</evidence>
<dbReference type="EMBL" id="KN824297">
    <property type="protein sequence ID" value="KIM27636.1"/>
    <property type="molecule type" value="Genomic_DNA"/>
</dbReference>
<proteinExistence type="predicted"/>
<feature type="region of interest" description="Disordered" evidence="1">
    <location>
        <begin position="243"/>
        <end position="271"/>
    </location>
</feature>
<reference evidence="4" key="2">
    <citation type="submission" date="2015-01" db="EMBL/GenBank/DDBJ databases">
        <title>Evolutionary Origins and Diversification of the Mycorrhizal Mutualists.</title>
        <authorList>
            <consortium name="DOE Joint Genome Institute"/>
            <consortium name="Mycorrhizal Genomics Consortium"/>
            <person name="Kohler A."/>
            <person name="Kuo A."/>
            <person name="Nagy L.G."/>
            <person name="Floudas D."/>
            <person name="Copeland A."/>
            <person name="Barry K.W."/>
            <person name="Cichocki N."/>
            <person name="Veneault-Fourrey C."/>
            <person name="LaButti K."/>
            <person name="Lindquist E.A."/>
            <person name="Lipzen A."/>
            <person name="Lundell T."/>
            <person name="Morin E."/>
            <person name="Murat C."/>
            <person name="Riley R."/>
            <person name="Ohm R."/>
            <person name="Sun H."/>
            <person name="Tunlid A."/>
            <person name="Henrissat B."/>
            <person name="Grigoriev I.V."/>
            <person name="Hibbett D.S."/>
            <person name="Martin F."/>
        </authorList>
    </citation>
    <scope>NUCLEOTIDE SEQUENCE [LARGE SCALE GENOMIC DNA]</scope>
    <source>
        <strain evidence="4">MAFF 305830</strain>
    </source>
</reference>
<keyword evidence="2" id="KW-0472">Membrane</keyword>
<sequence length="285" mass="31290">MTSAACRHDRDYFQFNAYGQDACEIYTLLQRKCEREFVIPPANSSAILPYYPPQTPCGCNIIAYNLMAGCATCQRLRSDQWWLSESEWSGNCTSAAYDSSGIPDSVSQNGISIPLWAKPPYDPSSSTRSSSNPLPQTIQLGLAIGGGVLGFIILCSIVLFCIGKRHLSQRRYGNTKEIYRLKVSATEGGGTTSRGFVGDPGRRVGAVYQDAHLYPLASYQPTEYQNSNASAVPLMPPSYEDDASFRAPYSHDSSVTPRTAASEPPVHQRPTREVVLDKKEVLTKV</sequence>
<keyword evidence="2" id="KW-1133">Transmembrane helix</keyword>
<keyword evidence="2" id="KW-0812">Transmembrane</keyword>
<protein>
    <submittedName>
        <fullName evidence="3">Uncharacterized protein</fullName>
    </submittedName>
</protein>
<feature type="transmembrane region" description="Helical" evidence="2">
    <location>
        <begin position="140"/>
        <end position="162"/>
    </location>
</feature>
<dbReference type="OrthoDB" id="2576311at2759"/>
<dbReference type="HOGENOM" id="CLU_977162_0_0_1"/>
<gene>
    <name evidence="3" type="ORF">M408DRAFT_162351</name>
</gene>